<name>A0A9W9C1N0_9PLEO</name>
<feature type="compositionally biased region" description="Polar residues" evidence="1">
    <location>
        <begin position="24"/>
        <end position="39"/>
    </location>
</feature>
<comment type="caution">
    <text evidence="3">The sequence shown here is derived from an EMBL/GenBank/DDBJ whole genome shotgun (WGS) entry which is preliminary data.</text>
</comment>
<feature type="region of interest" description="Disordered" evidence="1">
    <location>
        <begin position="267"/>
        <end position="287"/>
    </location>
</feature>
<feature type="region of interest" description="Disordered" evidence="1">
    <location>
        <begin position="558"/>
        <end position="698"/>
    </location>
</feature>
<dbReference type="AlphaFoldDB" id="A0A9W9C1N0"/>
<accession>A0A9W9C1N0</accession>
<dbReference type="GO" id="GO:0003676">
    <property type="term" value="F:nucleic acid binding"/>
    <property type="evidence" value="ECO:0007669"/>
    <property type="project" value="InterPro"/>
</dbReference>
<dbReference type="InterPro" id="IPR012337">
    <property type="entry name" value="RNaseH-like_sf"/>
</dbReference>
<evidence type="ECO:0000256" key="1">
    <source>
        <dbReference type="SAM" id="MobiDB-lite"/>
    </source>
</evidence>
<feature type="compositionally biased region" description="Polar residues" evidence="1">
    <location>
        <begin position="677"/>
        <end position="690"/>
    </location>
</feature>
<keyword evidence="4" id="KW-1185">Reference proteome</keyword>
<dbReference type="GO" id="GO:0005634">
    <property type="term" value="C:nucleus"/>
    <property type="evidence" value="ECO:0007669"/>
    <property type="project" value="TreeGrafter"/>
</dbReference>
<dbReference type="InterPro" id="IPR040151">
    <property type="entry name" value="Gfd2/YDR514C-like"/>
</dbReference>
<dbReference type="EMBL" id="JAPEUV010000017">
    <property type="protein sequence ID" value="KAJ4340333.1"/>
    <property type="molecule type" value="Genomic_DNA"/>
</dbReference>
<feature type="compositionally biased region" description="Basic and acidic residues" evidence="1">
    <location>
        <begin position="566"/>
        <end position="580"/>
    </location>
</feature>
<evidence type="ECO:0000313" key="4">
    <source>
        <dbReference type="Proteomes" id="UP001140562"/>
    </source>
</evidence>
<dbReference type="InterPro" id="IPR036397">
    <property type="entry name" value="RNaseH_sf"/>
</dbReference>
<dbReference type="OrthoDB" id="5953249at2759"/>
<organism evidence="3 4">
    <name type="scientific">Didymella glomerata</name>
    <dbReference type="NCBI Taxonomy" id="749621"/>
    <lineage>
        <taxon>Eukaryota</taxon>
        <taxon>Fungi</taxon>
        <taxon>Dikarya</taxon>
        <taxon>Ascomycota</taxon>
        <taxon>Pezizomycotina</taxon>
        <taxon>Dothideomycetes</taxon>
        <taxon>Pleosporomycetidae</taxon>
        <taxon>Pleosporales</taxon>
        <taxon>Pleosporineae</taxon>
        <taxon>Didymellaceae</taxon>
        <taxon>Didymella</taxon>
    </lineage>
</organism>
<dbReference type="Gene3D" id="3.30.420.10">
    <property type="entry name" value="Ribonuclease H-like superfamily/Ribonuclease H"/>
    <property type="match status" value="1"/>
</dbReference>
<dbReference type="InterPro" id="IPR048519">
    <property type="entry name" value="Gfd2/YDR514C-like_C"/>
</dbReference>
<dbReference type="PANTHER" id="PTHR28083">
    <property type="entry name" value="GOOD FOR FULL DBP5 ACTIVITY PROTEIN 2"/>
    <property type="match status" value="1"/>
</dbReference>
<feature type="region of interest" description="Disordered" evidence="1">
    <location>
        <begin position="83"/>
        <end position="109"/>
    </location>
</feature>
<evidence type="ECO:0000259" key="2">
    <source>
        <dbReference type="Pfam" id="PF21762"/>
    </source>
</evidence>
<gene>
    <name evidence="3" type="ORF">N0V87_002625</name>
</gene>
<dbReference type="Pfam" id="PF21762">
    <property type="entry name" value="DEDDh_C"/>
    <property type="match status" value="1"/>
</dbReference>
<feature type="domain" description="Gfd2/YDR514C-like C-terminal" evidence="2">
    <location>
        <begin position="332"/>
        <end position="533"/>
    </location>
</feature>
<reference evidence="3" key="1">
    <citation type="submission" date="2022-10" db="EMBL/GenBank/DDBJ databases">
        <title>Tapping the CABI collections for fungal endophytes: first genome assemblies for Collariella, Neodidymelliopsis, Ascochyta clinopodiicola, Didymella pomorum, Didymosphaeria variabile, Neocosmospora piperis and Neocucurbitaria cava.</title>
        <authorList>
            <person name="Hill R."/>
        </authorList>
    </citation>
    <scope>NUCLEOTIDE SEQUENCE</scope>
    <source>
        <strain evidence="3">IMI 360193</strain>
    </source>
</reference>
<feature type="region of interest" description="Disordered" evidence="1">
    <location>
        <begin position="22"/>
        <end position="69"/>
    </location>
</feature>
<dbReference type="SUPFAM" id="SSF53098">
    <property type="entry name" value="Ribonuclease H-like"/>
    <property type="match status" value="1"/>
</dbReference>
<proteinExistence type="predicted"/>
<feature type="compositionally biased region" description="Gly residues" evidence="1">
    <location>
        <begin position="651"/>
        <end position="660"/>
    </location>
</feature>
<evidence type="ECO:0000313" key="3">
    <source>
        <dbReference type="EMBL" id="KAJ4340333.1"/>
    </source>
</evidence>
<dbReference type="PANTHER" id="PTHR28083:SF1">
    <property type="entry name" value="GOOD FOR FULL DBP5 ACTIVITY PROTEIN 2"/>
    <property type="match status" value="1"/>
</dbReference>
<dbReference type="Proteomes" id="UP001140562">
    <property type="component" value="Unassembled WGS sequence"/>
</dbReference>
<protein>
    <recommendedName>
        <fullName evidence="2">Gfd2/YDR514C-like C-terminal domain-containing protein</fullName>
    </recommendedName>
</protein>
<sequence>MAFAARLERLRKIVQQDLDALPDCQSTEPVVSDSDTSGGVTLEVDAPSKQPEALVQPQPEPAPITPEPNTDRRFVLLKDAESSYNPKSLPKPTTTTPPKPATPLPSNNLNRGDLASATQHYCPIVALSKYPYKWCGKTHTQIIASAFFDQGKFWAREWDLYYVWGIDDLSKPLILTRESQVQDLLCDINKHLKLDLRITSQQREDALVSRFPDHPRCTPRYLGRSQSREDYDTMLENVPDPETEFSPLDDLSLEAFKHLMEESFEAQRQKNKASKAKKQQERLVKQKTLQDQFKRAQRYLGLRPTNLRAAGGQTPAVDTALPAPYDFDQDVVYVCVDVESYERAHHKITEIGIATLDTRELAGIAPGTDGEKWRSFIRTRHFRIKDYAHLVNSDFVQSCPDRFYFGESEFVSLAEAPTYVASCFQPPFSAHRSNGIEHFCDMMKDVNLGEKRNLVFLGHDTIGDVRYLQNLGFDPMKIDNLLEALDTAVMYRVWRRELQATGLGRILYDFDIAGHGLHNAGNDAAYTMQAMLATCVRESSLRDSAELESIKNSEKAARLAAAVEEAQEKAKNEAEGWSDHEDGDGGPPVPLDAPVKPIPISTAPETPSDAGRGGFRGRGRGRGGPQAPYNAYHAADSNGCGAGRGQSARGRPGGLHGYTRGGHVDTKQGRGRGRGRNSFNPSSGSFTPGSQVRRIDLS</sequence>